<evidence type="ECO:0000256" key="4">
    <source>
        <dbReference type="ARBA" id="ARBA00022679"/>
    </source>
</evidence>
<accession>A0ABR4P6T6</accession>
<gene>
    <name evidence="7" type="ORF">PVAG01_09255</name>
</gene>
<comment type="similarity">
    <text evidence="2">Belongs to the class-I pyridoxal-phosphate-dependent aminotransferase family.</text>
</comment>
<name>A0ABR4P6T6_9HELO</name>
<dbReference type="PANTHER" id="PTHR42790:SF21">
    <property type="entry name" value="AROMATIC_AMINOADIPATE AMINOTRANSFERASE 1"/>
    <property type="match status" value="1"/>
</dbReference>
<dbReference type="PANTHER" id="PTHR42790">
    <property type="entry name" value="AMINOTRANSFERASE"/>
    <property type="match status" value="1"/>
</dbReference>
<dbReference type="GO" id="GO:0008483">
    <property type="term" value="F:transaminase activity"/>
    <property type="evidence" value="ECO:0007669"/>
    <property type="project" value="UniProtKB-KW"/>
</dbReference>
<keyword evidence="4" id="KW-0808">Transferase</keyword>
<dbReference type="InterPro" id="IPR015424">
    <property type="entry name" value="PyrdxlP-dep_Trfase"/>
</dbReference>
<dbReference type="InterPro" id="IPR050859">
    <property type="entry name" value="Class-I_PLP-dep_aminotransf"/>
</dbReference>
<evidence type="ECO:0000256" key="2">
    <source>
        <dbReference type="ARBA" id="ARBA00007441"/>
    </source>
</evidence>
<keyword evidence="5" id="KW-0663">Pyridoxal phosphate</keyword>
<dbReference type="SUPFAM" id="SSF53383">
    <property type="entry name" value="PLP-dependent transferases"/>
    <property type="match status" value="1"/>
</dbReference>
<evidence type="ECO:0000313" key="7">
    <source>
        <dbReference type="EMBL" id="KAL3419034.1"/>
    </source>
</evidence>
<dbReference type="Pfam" id="PF00155">
    <property type="entry name" value="Aminotran_1_2"/>
    <property type="match status" value="1"/>
</dbReference>
<sequence length="535" mass="58818">MAPPSAIDIEPAGLSDTQSVIVIDPLTVNGVNARRAKAGRLVAGVAFSTSSDQFKHSTAGKPKAKRWDQYLSVESKSRTPSSLKGAAAYLKKPGMISLGGGLPCPEYFPIDEMTLKIPTPPHFSEQATKDSGMVVKSGKYDAAEGHGTYDLSIALNYGQGTGSAQVLRFVTEHTEIVCNPPYADWHCALSVGSTSALEQTFRMLCERGDLILSEEYTFASAVETAAPLGIKVVGVKMDSEGLLPESMDEILSNWDEKARGARKPHLLYTVPSGQNPTGATQGTARRQAIYKVAQKHNTYIIEDEPYYFLQMQPYTGPGAPDVPPPANNEEFLKALIPTYLSMDIDGRVMRMDSFSKVIAPGSRVGWITASEQIVERFIRHNECSNQNPSGISQLVLHKILDEGWGHDGYLQWLINLRLEYTRRRDVLLAACEKYLPKEVVSWNPPAAGMFLWMQIDWQKHPDAQSKAILDIEEEIFMAAINEGVLVGRGSWFTAEKGPIPTSMFLRVTFAAASNEKMTEAIERLGAAVKETFKLL</sequence>
<dbReference type="InterPro" id="IPR015421">
    <property type="entry name" value="PyrdxlP-dep_Trfase_major"/>
</dbReference>
<dbReference type="CDD" id="cd00609">
    <property type="entry name" value="AAT_like"/>
    <property type="match status" value="1"/>
</dbReference>
<organism evidence="7 8">
    <name type="scientific">Phlyctema vagabunda</name>
    <dbReference type="NCBI Taxonomy" id="108571"/>
    <lineage>
        <taxon>Eukaryota</taxon>
        <taxon>Fungi</taxon>
        <taxon>Dikarya</taxon>
        <taxon>Ascomycota</taxon>
        <taxon>Pezizomycotina</taxon>
        <taxon>Leotiomycetes</taxon>
        <taxon>Helotiales</taxon>
        <taxon>Dermateaceae</taxon>
        <taxon>Phlyctema</taxon>
    </lineage>
</organism>
<dbReference type="Proteomes" id="UP001629113">
    <property type="component" value="Unassembled WGS sequence"/>
</dbReference>
<reference evidence="7 8" key="1">
    <citation type="submission" date="2024-06" db="EMBL/GenBank/DDBJ databases">
        <title>Complete genome of Phlyctema vagabunda strain 19-DSS-EL-015.</title>
        <authorList>
            <person name="Fiorenzani C."/>
        </authorList>
    </citation>
    <scope>NUCLEOTIDE SEQUENCE [LARGE SCALE GENOMIC DNA]</scope>
    <source>
        <strain evidence="7 8">19-DSS-EL-015</strain>
    </source>
</reference>
<dbReference type="Gene3D" id="3.40.640.10">
    <property type="entry name" value="Type I PLP-dependent aspartate aminotransferase-like (Major domain)"/>
    <property type="match status" value="1"/>
</dbReference>
<comment type="cofactor">
    <cofactor evidence="1">
        <name>pyridoxal 5'-phosphate</name>
        <dbReference type="ChEBI" id="CHEBI:597326"/>
    </cofactor>
</comment>
<evidence type="ECO:0000256" key="5">
    <source>
        <dbReference type="ARBA" id="ARBA00022898"/>
    </source>
</evidence>
<evidence type="ECO:0000313" key="8">
    <source>
        <dbReference type="Proteomes" id="UP001629113"/>
    </source>
</evidence>
<evidence type="ECO:0000259" key="6">
    <source>
        <dbReference type="Pfam" id="PF00155"/>
    </source>
</evidence>
<proteinExistence type="inferred from homology"/>
<keyword evidence="3 7" id="KW-0032">Aminotransferase</keyword>
<keyword evidence="8" id="KW-1185">Reference proteome</keyword>
<dbReference type="EMBL" id="JBFCZG010000008">
    <property type="protein sequence ID" value="KAL3419034.1"/>
    <property type="molecule type" value="Genomic_DNA"/>
</dbReference>
<dbReference type="InterPro" id="IPR004839">
    <property type="entry name" value="Aminotransferase_I/II_large"/>
</dbReference>
<protein>
    <submittedName>
        <fullName evidence="7">Aromatic amino acid aminotransferase</fullName>
    </submittedName>
</protein>
<feature type="domain" description="Aminotransferase class I/classII large" evidence="6">
    <location>
        <begin position="189"/>
        <end position="524"/>
    </location>
</feature>
<comment type="caution">
    <text evidence="7">The sequence shown here is derived from an EMBL/GenBank/DDBJ whole genome shotgun (WGS) entry which is preliminary data.</text>
</comment>
<evidence type="ECO:0000256" key="3">
    <source>
        <dbReference type="ARBA" id="ARBA00022576"/>
    </source>
</evidence>
<evidence type="ECO:0000256" key="1">
    <source>
        <dbReference type="ARBA" id="ARBA00001933"/>
    </source>
</evidence>